<dbReference type="InterPro" id="IPR016024">
    <property type="entry name" value="ARM-type_fold"/>
</dbReference>
<keyword evidence="4" id="KW-1185">Reference proteome</keyword>
<dbReference type="GO" id="GO:0003682">
    <property type="term" value="F:chromatin binding"/>
    <property type="evidence" value="ECO:0007669"/>
    <property type="project" value="TreeGrafter"/>
</dbReference>
<dbReference type="InParanoid" id="G5A9X1"/>
<accession>G5A9X1</accession>
<feature type="compositionally biased region" description="Basic and acidic residues" evidence="1">
    <location>
        <begin position="1369"/>
        <end position="1404"/>
    </location>
</feature>
<dbReference type="InterPro" id="IPR020839">
    <property type="entry name" value="SCD"/>
</dbReference>
<dbReference type="InterPro" id="IPR011989">
    <property type="entry name" value="ARM-like"/>
</dbReference>
<dbReference type="GO" id="GO:0008278">
    <property type="term" value="C:cohesin complex"/>
    <property type="evidence" value="ECO:0007669"/>
    <property type="project" value="TreeGrafter"/>
</dbReference>
<sequence length="1434" mass="162038">MSARRSSRLRRKPTPIYQVEDTRASDDETNAEEEQQETLVDNEQVEESSDEGREGEDEEFTPSGTKVKKPKRAGKAVQTPQAKARASRRKRSPWSQTRSLRSGEDGRSTKRSVATAETDESAAAPAGNDNDQEEDGASLFEAIKSGKASLENLLTEWRDRFEEDDEKATKEVLNFVLQACGGTGQCVPDAVPLVELDMSELAEHVVEDLENVNGEYPLTSRGRGMKKFQRNFEEFWEAFVKECYESEILFTSDIPNNFIVWLTTLSSSELRPIRHTSTVAVLALSNSLVRTAATISEQLAISTRQLNAETRSPGTTPGSQKTPNVQKIALLKDNKALYETRFQQVLKLVNLIFTGVVVHRYRDVMPEIRVVSVQCLGHWIITLPDQFLKDNFLKYLGWLLSDKSASVRLEVIEILCELYENDAFTEKLELFTSRFLPRYLELCSDVDDAVVEECIHLLIAVDKRSLISSDIELQPVEKLVFDAEHEDIRKAAAEFVCLQYDAFGVAVSKTKDVKLKKEQLNTQAIALVEFAEEYIQNHGIPDAAVETLVDAFWGLDDCLVLQDWRLITNLLLVDKSAPDLSSEQQTILLRLLVASISKLVCNDINRGTSAAAKKESEQMREEITVAYCKDIPSLFLLYQADSDKLELLLQLIPMLTLKSEVIGHHSGQIKELLQKLKHAYLLHSDEGLLMSLSLSITHLIQTEHASLRREAEVIVHELVQEVMEKIDWLLEADEKLCDALATSGNDTPTTRSKITKGKKRKSAKVKDISDVEYGLRVALCRLKCLVRYLNPREYLPPDLTSSASGVDDDGELNEPVLHQGRMDRLVVAVGDLLRRRTKSVSELDEGFRHVDTIKHSLTIIYSDLLWSTVPIFKTIDEEKKRDNSLSVTDDADMTEADPAIQRQILQVCQTRSTLEEALISVLEMHLTRAKETPDNEHKESEESPDVQSVESMEEIEFEDEDVISYVKEAQRFAFLTFCDVRCLFVEKFQDAAAPYVSLEWSLPKILVLLTQMHFESEMDDAEEEEPEFEDDIVESDPAVAQEKADAIREWEAKQQRKAELLVALGRVSLCNPSKKHQAAAVLQYFTSSGKPSVEVVKAFGKQVKTDAPVRYLEIQMTALRQMFNSILIWKQDLEASVSSSGNDDEVTEQDELREKVDSSEQELRELAKRFSQSLGVGKIPSSLKAPFLRFVREGVRYSFEHQAQFQFLETMRVYLSRLDNSSMSQLREYFMERLQALSDIPSDSEDLGPQWRAVFDFQTSLTTTTANGKGRPPTDAMFSPPLKSKRRSASSEPTPMQRASIAEEEEEGNEESDNNAAAETDNKPDGPNRADDGEHVDHNNRQGTSRHKREVADEDSSATEYVPPRKRQRLEQRRGEETESSDDEKVVGEDHNEQSSPREQDEAKSGGNGHEVSKTLADGEQMDAKSNRRKRRRA</sequence>
<dbReference type="OMA" id="YLEIQMT"/>
<dbReference type="EMBL" id="JH159162">
    <property type="protein sequence ID" value="EGZ07401.1"/>
    <property type="molecule type" value="Genomic_DNA"/>
</dbReference>
<evidence type="ECO:0000256" key="1">
    <source>
        <dbReference type="SAM" id="MobiDB-lite"/>
    </source>
</evidence>
<name>G5A9X1_PHYSP</name>
<evidence type="ECO:0000313" key="4">
    <source>
        <dbReference type="Proteomes" id="UP000002640"/>
    </source>
</evidence>
<dbReference type="Proteomes" id="UP000002640">
    <property type="component" value="Unassembled WGS sequence"/>
</dbReference>
<organism evidence="3 4">
    <name type="scientific">Phytophthora sojae (strain P6497)</name>
    <name type="common">Soybean stem and root rot agent</name>
    <name type="synonym">Phytophthora megasperma f. sp. glycines</name>
    <dbReference type="NCBI Taxonomy" id="1094619"/>
    <lineage>
        <taxon>Eukaryota</taxon>
        <taxon>Sar</taxon>
        <taxon>Stramenopiles</taxon>
        <taxon>Oomycota</taxon>
        <taxon>Peronosporomycetes</taxon>
        <taxon>Peronosporales</taxon>
        <taxon>Peronosporaceae</taxon>
        <taxon>Phytophthora</taxon>
    </lineage>
</organism>
<feature type="compositionally biased region" description="Basic and acidic residues" evidence="1">
    <location>
        <begin position="929"/>
        <end position="941"/>
    </location>
</feature>
<feature type="domain" description="SCD" evidence="2">
    <location>
        <begin position="357"/>
        <end position="442"/>
    </location>
</feature>
<feature type="compositionally biased region" description="Acidic residues" evidence="1">
    <location>
        <begin position="43"/>
        <end position="60"/>
    </location>
</feature>
<dbReference type="Pfam" id="PF24571">
    <property type="entry name" value="HEAT_SCC3-SA"/>
    <property type="match status" value="1"/>
</dbReference>
<feature type="region of interest" description="Disordered" evidence="1">
    <location>
        <begin position="1263"/>
        <end position="1434"/>
    </location>
</feature>
<dbReference type="Gene3D" id="1.25.10.10">
    <property type="entry name" value="Leucine-rich Repeat Variant"/>
    <property type="match status" value="1"/>
</dbReference>
<dbReference type="InterPro" id="IPR056396">
    <property type="entry name" value="HEAT_SCC3-SA"/>
</dbReference>
<gene>
    <name evidence="3" type="ORF">PHYSODRAFT_306586</name>
</gene>
<dbReference type="Pfam" id="PF08514">
    <property type="entry name" value="STAG"/>
    <property type="match status" value="1"/>
</dbReference>
<dbReference type="PANTHER" id="PTHR11199:SF0">
    <property type="entry name" value="LD34181P-RELATED"/>
    <property type="match status" value="1"/>
</dbReference>
<dbReference type="GO" id="GO:0007062">
    <property type="term" value="P:sister chromatid cohesion"/>
    <property type="evidence" value="ECO:0007669"/>
    <property type="project" value="UniProtKB-ARBA"/>
</dbReference>
<dbReference type="KEGG" id="psoj:PHYSODRAFT_306586"/>
<dbReference type="PROSITE" id="PS51425">
    <property type="entry name" value="SCD"/>
    <property type="match status" value="1"/>
</dbReference>
<evidence type="ECO:0000313" key="3">
    <source>
        <dbReference type="EMBL" id="EGZ07401.1"/>
    </source>
</evidence>
<dbReference type="SUPFAM" id="SSF48371">
    <property type="entry name" value="ARM repeat"/>
    <property type="match status" value="1"/>
</dbReference>
<feature type="region of interest" description="Disordered" evidence="1">
    <location>
        <begin position="929"/>
        <end position="951"/>
    </location>
</feature>
<feature type="region of interest" description="Disordered" evidence="1">
    <location>
        <begin position="1"/>
        <end position="134"/>
    </location>
</feature>
<feature type="compositionally biased region" description="Basic residues" evidence="1">
    <location>
        <begin position="1"/>
        <end position="13"/>
    </location>
</feature>
<reference evidence="3 4" key="1">
    <citation type="journal article" date="2006" name="Science">
        <title>Phytophthora genome sequences uncover evolutionary origins and mechanisms of pathogenesis.</title>
        <authorList>
            <person name="Tyler B.M."/>
            <person name="Tripathy S."/>
            <person name="Zhang X."/>
            <person name="Dehal P."/>
            <person name="Jiang R.H."/>
            <person name="Aerts A."/>
            <person name="Arredondo F.D."/>
            <person name="Baxter L."/>
            <person name="Bensasson D."/>
            <person name="Beynon J.L."/>
            <person name="Chapman J."/>
            <person name="Damasceno C.M."/>
            <person name="Dorrance A.E."/>
            <person name="Dou D."/>
            <person name="Dickerman A.W."/>
            <person name="Dubchak I.L."/>
            <person name="Garbelotto M."/>
            <person name="Gijzen M."/>
            <person name="Gordon S.G."/>
            <person name="Govers F."/>
            <person name="Grunwald N.J."/>
            <person name="Huang W."/>
            <person name="Ivors K.L."/>
            <person name="Jones R.W."/>
            <person name="Kamoun S."/>
            <person name="Krampis K."/>
            <person name="Lamour K.H."/>
            <person name="Lee M.K."/>
            <person name="McDonald W.H."/>
            <person name="Medina M."/>
            <person name="Meijer H.J."/>
            <person name="Nordberg E.K."/>
            <person name="Maclean D.J."/>
            <person name="Ospina-Giraldo M.D."/>
            <person name="Morris P.F."/>
            <person name="Phuntumart V."/>
            <person name="Putnam N.H."/>
            <person name="Rash S."/>
            <person name="Rose J.K."/>
            <person name="Sakihama Y."/>
            <person name="Salamov A.A."/>
            <person name="Savidor A."/>
            <person name="Scheuring C.F."/>
            <person name="Smith B.M."/>
            <person name="Sobral B.W."/>
            <person name="Terry A."/>
            <person name="Torto-Alalibo T.A."/>
            <person name="Win J."/>
            <person name="Xu Z."/>
            <person name="Zhang H."/>
            <person name="Grigoriev I.V."/>
            <person name="Rokhsar D.S."/>
            <person name="Boore J.L."/>
        </authorList>
    </citation>
    <scope>NUCLEOTIDE SEQUENCE [LARGE SCALE GENOMIC DNA]</scope>
    <source>
        <strain evidence="3 4">P6497</strain>
    </source>
</reference>
<dbReference type="SMR" id="G5A9X1"/>
<dbReference type="GO" id="GO:0000785">
    <property type="term" value="C:chromatin"/>
    <property type="evidence" value="ECO:0007669"/>
    <property type="project" value="TreeGrafter"/>
</dbReference>
<proteinExistence type="predicted"/>
<feature type="compositionally biased region" description="Basic and acidic residues" evidence="1">
    <location>
        <begin position="1320"/>
        <end position="1340"/>
    </location>
</feature>
<feature type="compositionally biased region" description="Acidic residues" evidence="1">
    <location>
        <begin position="1302"/>
        <end position="1313"/>
    </location>
</feature>
<dbReference type="PANTHER" id="PTHR11199">
    <property type="entry name" value="STROMAL ANTIGEN"/>
    <property type="match status" value="1"/>
</dbReference>
<dbReference type="GO" id="GO:0005634">
    <property type="term" value="C:nucleus"/>
    <property type="evidence" value="ECO:0007669"/>
    <property type="project" value="TreeGrafter"/>
</dbReference>
<dbReference type="RefSeq" id="XP_009536967.1">
    <property type="nucleotide sequence ID" value="XM_009538672.1"/>
</dbReference>
<dbReference type="InterPro" id="IPR013721">
    <property type="entry name" value="STAG"/>
</dbReference>
<protein>
    <recommendedName>
        <fullName evidence="2">SCD domain-containing protein</fullName>
    </recommendedName>
</protein>
<feature type="region of interest" description="Disordered" evidence="1">
    <location>
        <begin position="1139"/>
        <end position="1158"/>
    </location>
</feature>
<evidence type="ECO:0000259" key="2">
    <source>
        <dbReference type="PROSITE" id="PS51425"/>
    </source>
</evidence>
<dbReference type="InterPro" id="IPR039662">
    <property type="entry name" value="Cohesin_Scc3/SA"/>
</dbReference>
<dbReference type="GeneID" id="20642747"/>
<feature type="compositionally biased region" description="Acidic residues" evidence="1">
    <location>
        <begin position="27"/>
        <end position="36"/>
    </location>
</feature>
<dbReference type="Pfam" id="PF21581">
    <property type="entry name" value="SCD"/>
    <property type="match status" value="1"/>
</dbReference>
<dbReference type="STRING" id="1094619.G5A9X1"/>